<evidence type="ECO:0000259" key="3">
    <source>
        <dbReference type="Pfam" id="PF04151"/>
    </source>
</evidence>
<accession>A0A8J7QKZ1</accession>
<dbReference type="GO" id="GO:0008234">
    <property type="term" value="F:cysteine-type peptidase activity"/>
    <property type="evidence" value="ECO:0007669"/>
    <property type="project" value="InterPro"/>
</dbReference>
<feature type="region of interest" description="Disordered" evidence="2">
    <location>
        <begin position="1"/>
        <end position="21"/>
    </location>
</feature>
<dbReference type="PRINTS" id="PR00797">
    <property type="entry name" value="STREPTOPAIN"/>
</dbReference>
<dbReference type="EMBL" id="JAFREP010000047">
    <property type="protein sequence ID" value="MBO1323006.1"/>
    <property type="molecule type" value="Genomic_DNA"/>
</dbReference>
<dbReference type="InterPro" id="IPR044934">
    <property type="entry name" value="Streptopain_sf"/>
</dbReference>
<evidence type="ECO:0000313" key="4">
    <source>
        <dbReference type="EMBL" id="MBO1323006.1"/>
    </source>
</evidence>
<gene>
    <name evidence="4" type="ORF">J3U88_31360</name>
</gene>
<dbReference type="AlphaFoldDB" id="A0A8J7QKZ1"/>
<comment type="caution">
    <text evidence="4">The sequence shown here is derived from an EMBL/GenBank/DDBJ whole genome shotgun (WGS) entry which is preliminary data.</text>
</comment>
<proteinExistence type="predicted"/>
<feature type="active site" description="Nucleophile" evidence="1">
    <location>
        <position position="28"/>
    </location>
</feature>
<dbReference type="InterPro" id="IPR007280">
    <property type="entry name" value="Peptidase_C_arc/bac"/>
</dbReference>
<dbReference type="Gene3D" id="2.60.120.380">
    <property type="match status" value="1"/>
</dbReference>
<evidence type="ECO:0000256" key="1">
    <source>
        <dbReference type="PIRSR" id="PIRSR600200-1"/>
    </source>
</evidence>
<feature type="domain" description="Peptidase C-terminal archaeal/bacterial" evidence="3">
    <location>
        <begin position="280"/>
        <end position="332"/>
    </location>
</feature>
<dbReference type="Gene3D" id="3.90.70.50">
    <property type="entry name" value="Peptidase C10, streptopain"/>
    <property type="match status" value="1"/>
</dbReference>
<dbReference type="Pfam" id="PF01640">
    <property type="entry name" value="Peptidase_C10"/>
    <property type="match status" value="1"/>
</dbReference>
<dbReference type="Proteomes" id="UP000664417">
    <property type="component" value="Unassembled WGS sequence"/>
</dbReference>
<name>A0A8J7QKZ1_9BACT</name>
<dbReference type="InterPro" id="IPR038765">
    <property type="entry name" value="Papain-like_cys_pep_sf"/>
</dbReference>
<evidence type="ECO:0000256" key="2">
    <source>
        <dbReference type="SAM" id="MobiDB-lite"/>
    </source>
</evidence>
<keyword evidence="5" id="KW-1185">Reference proteome</keyword>
<dbReference type="GO" id="GO:0006508">
    <property type="term" value="P:proteolysis"/>
    <property type="evidence" value="ECO:0007669"/>
    <property type="project" value="InterPro"/>
</dbReference>
<feature type="active site" description="Proton acceptor" evidence="1">
    <location>
        <position position="184"/>
    </location>
</feature>
<dbReference type="SUPFAM" id="SSF54001">
    <property type="entry name" value="Cysteine proteinases"/>
    <property type="match status" value="1"/>
</dbReference>
<organism evidence="4 5">
    <name type="scientific">Acanthopleuribacter pedis</name>
    <dbReference type="NCBI Taxonomy" id="442870"/>
    <lineage>
        <taxon>Bacteria</taxon>
        <taxon>Pseudomonadati</taxon>
        <taxon>Acidobacteriota</taxon>
        <taxon>Holophagae</taxon>
        <taxon>Acanthopleuribacterales</taxon>
        <taxon>Acanthopleuribacteraceae</taxon>
        <taxon>Acanthopleuribacter</taxon>
    </lineage>
</organism>
<reference evidence="4" key="1">
    <citation type="submission" date="2021-03" db="EMBL/GenBank/DDBJ databases">
        <authorList>
            <person name="Wang G."/>
        </authorList>
    </citation>
    <scope>NUCLEOTIDE SEQUENCE</scope>
    <source>
        <strain evidence="4">KCTC 12899</strain>
    </source>
</reference>
<dbReference type="InterPro" id="IPR000200">
    <property type="entry name" value="Peptidase_C10"/>
</dbReference>
<evidence type="ECO:0000313" key="5">
    <source>
        <dbReference type="Proteomes" id="UP000664417"/>
    </source>
</evidence>
<protein>
    <submittedName>
        <fullName evidence="4">C10 family peptidase</fullName>
    </submittedName>
</protein>
<dbReference type="Pfam" id="PF04151">
    <property type="entry name" value="PPC"/>
    <property type="match status" value="1"/>
</dbReference>
<sequence>MIQSQWGQGAPYNRATPTLNGEPTYPGCTTLALAQLLNYYRYRDHGVKEVVYAQDNDSLQPNQTEVDLTAVRFDWANMPNSLDGASNREKDTVATFLYWVGVALNVQFDLGDGSPASGKQLENAVRYAFGYNNISRRKMYVALRATGDGFKLYSDAEWYQMVIDELDQGRPVLHMARNQNGDGHAFLIDGYNAGGLVHVNWGWAGHANGYYDLFHLQPRGSESVWNEEAMIYIGLEPEAGFAAAMAPPVEPGDSTAITERGTVAAGEWLYYGPFTTAAGLEVTMAGDGDADLYVRRETRPTSEDFDCRPYEETSNEHCGMDAAGTYYIGVNGYETSSNFTLQIVIR</sequence>